<feature type="region of interest" description="Disordered" evidence="1">
    <location>
        <begin position="655"/>
        <end position="715"/>
    </location>
</feature>
<organism evidence="3 4">
    <name type="scientific">Pocillopora meandrina</name>
    <dbReference type="NCBI Taxonomy" id="46732"/>
    <lineage>
        <taxon>Eukaryota</taxon>
        <taxon>Metazoa</taxon>
        <taxon>Cnidaria</taxon>
        <taxon>Anthozoa</taxon>
        <taxon>Hexacorallia</taxon>
        <taxon>Scleractinia</taxon>
        <taxon>Astrocoeniina</taxon>
        <taxon>Pocilloporidae</taxon>
        <taxon>Pocillopora</taxon>
    </lineage>
</organism>
<dbReference type="PROSITE" id="PS50017">
    <property type="entry name" value="DEATH_DOMAIN"/>
    <property type="match status" value="1"/>
</dbReference>
<dbReference type="CDD" id="cd01670">
    <property type="entry name" value="Death"/>
    <property type="match status" value="1"/>
</dbReference>
<dbReference type="SUPFAM" id="SSF47986">
    <property type="entry name" value="DEATH domain"/>
    <property type="match status" value="1"/>
</dbReference>
<dbReference type="Proteomes" id="UP001159428">
    <property type="component" value="Unassembled WGS sequence"/>
</dbReference>
<protein>
    <recommendedName>
        <fullName evidence="2">Death domain-containing protein</fullName>
    </recommendedName>
</protein>
<feature type="domain" description="Death" evidence="2">
    <location>
        <begin position="569"/>
        <end position="652"/>
    </location>
</feature>
<feature type="compositionally biased region" description="Basic and acidic residues" evidence="1">
    <location>
        <begin position="655"/>
        <end position="670"/>
    </location>
</feature>
<gene>
    <name evidence="3" type="ORF">PMEA_00012615</name>
</gene>
<feature type="compositionally biased region" description="Basic and acidic residues" evidence="1">
    <location>
        <begin position="9"/>
        <end position="20"/>
    </location>
</feature>
<dbReference type="InterPro" id="IPR011029">
    <property type="entry name" value="DEATH-like_dom_sf"/>
</dbReference>
<name>A0AAU9WW25_9CNID</name>
<dbReference type="GO" id="GO:0007165">
    <property type="term" value="P:signal transduction"/>
    <property type="evidence" value="ECO:0007669"/>
    <property type="project" value="InterPro"/>
</dbReference>
<evidence type="ECO:0000256" key="1">
    <source>
        <dbReference type="SAM" id="MobiDB-lite"/>
    </source>
</evidence>
<evidence type="ECO:0000259" key="2">
    <source>
        <dbReference type="PROSITE" id="PS50017"/>
    </source>
</evidence>
<feature type="compositionally biased region" description="Basic and acidic residues" evidence="1">
    <location>
        <begin position="696"/>
        <end position="715"/>
    </location>
</feature>
<feature type="compositionally biased region" description="Basic and acidic residues" evidence="1">
    <location>
        <begin position="754"/>
        <end position="772"/>
    </location>
</feature>
<dbReference type="Gene3D" id="2.60.220.30">
    <property type="match status" value="2"/>
</dbReference>
<evidence type="ECO:0000313" key="3">
    <source>
        <dbReference type="EMBL" id="CAH3127528.1"/>
    </source>
</evidence>
<dbReference type="PANTHER" id="PTHR15077">
    <property type="entry name" value="FAS-ASSOCIATING DEATH DOMAIN-CONTAINING PROTEIN FADD"/>
    <property type="match status" value="1"/>
</dbReference>
<proteinExistence type="predicted"/>
<dbReference type="Gene3D" id="1.10.533.10">
    <property type="entry name" value="Death Domain, Fas"/>
    <property type="match status" value="1"/>
</dbReference>
<feature type="region of interest" description="Disordered" evidence="1">
    <location>
        <begin position="737"/>
        <end position="772"/>
    </location>
</feature>
<comment type="caution">
    <text evidence="3">The sequence shown here is derived from an EMBL/GenBank/DDBJ whole genome shotgun (WGS) entry which is preliminary data.</text>
</comment>
<keyword evidence="4" id="KW-1185">Reference proteome</keyword>
<accession>A0AAU9WW25</accession>
<evidence type="ECO:0000313" key="4">
    <source>
        <dbReference type="Proteomes" id="UP001159428"/>
    </source>
</evidence>
<reference evidence="3 4" key="1">
    <citation type="submission" date="2022-05" db="EMBL/GenBank/DDBJ databases">
        <authorList>
            <consortium name="Genoscope - CEA"/>
            <person name="William W."/>
        </authorList>
    </citation>
    <scope>NUCLEOTIDE SEQUENCE [LARGE SCALE GENOMIC DNA]</scope>
</reference>
<feature type="region of interest" description="Disordered" evidence="1">
    <location>
        <begin position="1"/>
        <end position="29"/>
    </location>
</feature>
<dbReference type="SMART" id="SM00005">
    <property type="entry name" value="DEATH"/>
    <property type="match status" value="1"/>
</dbReference>
<sequence length="823" mass="92771">MSSPNSDEGATKRTLPEAVRKSVLGEPSDPISDGGIVQDQVFAETISIPQEKIKKRIIFSELVPEEGFTWILKETGVLVKFFPKAVPDPRLVTCSLWKPGIVSPLLENNESLVSNVIELDCDDPHDVVFSSIEVALSYSAICLRGYELVLKEMADSKGLHWKDLRTSEVQPSDLQGECSDWQTKLPFVKAKITRFSRYAVVCRLKNYKLRKEDSGERPEVTISISDFPGFCLSSPRTSFPASMDLIIKVQGLSSDGFEGNRVLVGPVVHIAFTPKVESRDPLQVSLTCPILISVPIDSQEHQIKLSGMSSRHVRVFFRGGKDTSRKWVDWTKRLKTPPKLEEGTVTFEVDGADTFQINRFLECGVMLNSSTKHLKPEELFIVDSSCPQHVGFFAFWCPENEKEPRQDPKRGLLTLHCFPLHMKTELTKEISSEDGVLLYGEATSARQLAKGDQALFSLSNGLTPVDEGIDINYTPVVFTGDFDFKFCFSVRFDAPTIELFKNKKDKEGRERLCSLQLHPVEPFKDHTPVISREMPQLEDKPLLGEASTSVESPVDDSAQIGELRKSVVTQRLATLFKEDIGNCWSDLGPFLEVPESEIRNIGNDYHKARDKGFALLQSWRDKDGCKATVGRLESVLTARGKKRIAEKLLEIVREEKRGESKHHETNRSTEEEGETTQRQASERGGSPETMPSTASRTRDIKQNGSGDETRSQQKQLDELSEIIRKVREMNQVVTRLQSRVDELPRRQQNTNRNEPTENTKRDEPIENTNRDEPLEMMKSLLLEVAALKGVIEQNILERIAGNGNVEGLREITEKVRKVRQDFS</sequence>
<dbReference type="AlphaFoldDB" id="A0AAU9WW25"/>
<dbReference type="InterPro" id="IPR016729">
    <property type="entry name" value="FADD"/>
</dbReference>
<dbReference type="Pfam" id="PF00531">
    <property type="entry name" value="Death"/>
    <property type="match status" value="1"/>
</dbReference>
<dbReference type="EMBL" id="CALNXJ010000022">
    <property type="protein sequence ID" value="CAH3127528.1"/>
    <property type="molecule type" value="Genomic_DNA"/>
</dbReference>
<dbReference type="InterPro" id="IPR000488">
    <property type="entry name" value="Death_dom"/>
</dbReference>